<organism evidence="11 12">
    <name type="scientific">Durusdinium trenchii</name>
    <dbReference type="NCBI Taxonomy" id="1381693"/>
    <lineage>
        <taxon>Eukaryota</taxon>
        <taxon>Sar</taxon>
        <taxon>Alveolata</taxon>
        <taxon>Dinophyceae</taxon>
        <taxon>Suessiales</taxon>
        <taxon>Symbiodiniaceae</taxon>
        <taxon>Durusdinium</taxon>
    </lineage>
</organism>
<dbReference type="InterPro" id="IPR017938">
    <property type="entry name" value="Riboflavin_synthase-like_b-brl"/>
</dbReference>
<keyword evidence="3" id="KW-0285">Flavoprotein</keyword>
<comment type="caution">
    <text evidence="11">The sequence shown here is derived from an EMBL/GenBank/DDBJ whole genome shotgun (WGS) entry which is preliminary data.</text>
</comment>
<dbReference type="SUPFAM" id="SSF55856">
    <property type="entry name" value="Cytochrome b5-like heme/steroid binding domain"/>
    <property type="match status" value="1"/>
</dbReference>
<dbReference type="PROSITE" id="PS00191">
    <property type="entry name" value="CYTOCHROME_B5_1"/>
    <property type="match status" value="1"/>
</dbReference>
<keyword evidence="2" id="KW-0349">Heme</keyword>
<evidence type="ECO:0000256" key="7">
    <source>
        <dbReference type="ARBA" id="ARBA00023004"/>
    </source>
</evidence>
<feature type="compositionally biased region" description="Low complexity" evidence="8">
    <location>
        <begin position="364"/>
        <end position="373"/>
    </location>
</feature>
<evidence type="ECO:0000256" key="3">
    <source>
        <dbReference type="ARBA" id="ARBA00022630"/>
    </source>
</evidence>
<feature type="region of interest" description="Disordered" evidence="8">
    <location>
        <begin position="302"/>
        <end position="393"/>
    </location>
</feature>
<dbReference type="InterPro" id="IPR001433">
    <property type="entry name" value="OxRdtase_FAD/NAD-bd"/>
</dbReference>
<evidence type="ECO:0000256" key="4">
    <source>
        <dbReference type="ARBA" id="ARBA00022723"/>
    </source>
</evidence>
<dbReference type="PANTHER" id="PTHR19370">
    <property type="entry name" value="NADH-CYTOCHROME B5 REDUCTASE"/>
    <property type="match status" value="1"/>
</dbReference>
<evidence type="ECO:0000313" key="12">
    <source>
        <dbReference type="Proteomes" id="UP001642484"/>
    </source>
</evidence>
<dbReference type="Pfam" id="PF00970">
    <property type="entry name" value="FAD_binding_6"/>
    <property type="match status" value="1"/>
</dbReference>
<reference evidence="11 12" key="1">
    <citation type="submission" date="2024-02" db="EMBL/GenBank/DDBJ databases">
        <authorList>
            <person name="Chen Y."/>
            <person name="Shah S."/>
            <person name="Dougan E. K."/>
            <person name="Thang M."/>
            <person name="Chan C."/>
        </authorList>
    </citation>
    <scope>NUCLEOTIDE SEQUENCE [LARGE SCALE GENOMIC DNA]</scope>
</reference>
<dbReference type="InterPro" id="IPR039261">
    <property type="entry name" value="FNR_nucleotide-bd"/>
</dbReference>
<dbReference type="Gene3D" id="2.40.30.10">
    <property type="entry name" value="Translation factors"/>
    <property type="match status" value="1"/>
</dbReference>
<evidence type="ECO:0000256" key="6">
    <source>
        <dbReference type="ARBA" id="ARBA00023002"/>
    </source>
</evidence>
<keyword evidence="6" id="KW-0560">Oxidoreductase</keyword>
<dbReference type="InterPro" id="IPR001199">
    <property type="entry name" value="Cyt_B5-like_heme/steroid-bd"/>
</dbReference>
<comment type="cofactor">
    <cofactor evidence="1">
        <name>FAD</name>
        <dbReference type="ChEBI" id="CHEBI:57692"/>
    </cofactor>
</comment>
<keyword evidence="4" id="KW-0479">Metal-binding</keyword>
<dbReference type="InterPro" id="IPR008333">
    <property type="entry name" value="Cbr1-like_FAD-bd_dom"/>
</dbReference>
<dbReference type="Pfam" id="PF00173">
    <property type="entry name" value="Cyt-b5"/>
    <property type="match status" value="1"/>
</dbReference>
<dbReference type="InterPro" id="IPR017927">
    <property type="entry name" value="FAD-bd_FR_type"/>
</dbReference>
<evidence type="ECO:0000256" key="8">
    <source>
        <dbReference type="SAM" id="MobiDB-lite"/>
    </source>
</evidence>
<dbReference type="InterPro" id="IPR018506">
    <property type="entry name" value="Cyt_B5_heme-BS"/>
</dbReference>
<keyword evidence="12" id="KW-1185">Reference proteome</keyword>
<dbReference type="SMART" id="SM01117">
    <property type="entry name" value="Cyt-b5"/>
    <property type="match status" value="1"/>
</dbReference>
<feature type="domain" description="FAD-binding FR-type" evidence="10">
    <location>
        <begin position="1258"/>
        <end position="1385"/>
    </location>
</feature>
<evidence type="ECO:0000256" key="1">
    <source>
        <dbReference type="ARBA" id="ARBA00001974"/>
    </source>
</evidence>
<gene>
    <name evidence="11" type="ORF">CCMP2556_LOCUS2335</name>
</gene>
<feature type="compositionally biased region" description="Basic residues" evidence="8">
    <location>
        <begin position="349"/>
        <end position="363"/>
    </location>
</feature>
<evidence type="ECO:0000313" key="11">
    <source>
        <dbReference type="EMBL" id="CAK8991153.1"/>
    </source>
</evidence>
<dbReference type="Proteomes" id="UP001642484">
    <property type="component" value="Unassembled WGS sequence"/>
</dbReference>
<dbReference type="PROSITE" id="PS51384">
    <property type="entry name" value="FAD_FR"/>
    <property type="match status" value="1"/>
</dbReference>
<protein>
    <submittedName>
        <fullName evidence="11">Uncharacterized protein</fullName>
    </submittedName>
</protein>
<dbReference type="CDD" id="cd06183">
    <property type="entry name" value="cyt_b5_reduct_like"/>
    <property type="match status" value="1"/>
</dbReference>
<dbReference type="SUPFAM" id="SSF52343">
    <property type="entry name" value="Ferredoxin reductase-like, C-terminal NADP-linked domain"/>
    <property type="match status" value="1"/>
</dbReference>
<dbReference type="EMBL" id="CAXAMN010000869">
    <property type="protein sequence ID" value="CAK8991153.1"/>
    <property type="molecule type" value="Genomic_DNA"/>
</dbReference>
<feature type="compositionally biased region" description="Low complexity" evidence="8">
    <location>
        <begin position="305"/>
        <end position="325"/>
    </location>
</feature>
<dbReference type="InterPro" id="IPR036400">
    <property type="entry name" value="Cyt_B5-like_heme/steroid_sf"/>
</dbReference>
<proteinExistence type="predicted"/>
<dbReference type="PRINTS" id="PR00406">
    <property type="entry name" value="CYTB5RDTASE"/>
</dbReference>
<dbReference type="SUPFAM" id="SSF63380">
    <property type="entry name" value="Riboflavin synthase domain-like"/>
    <property type="match status" value="1"/>
</dbReference>
<evidence type="ECO:0000259" key="9">
    <source>
        <dbReference type="PROSITE" id="PS50255"/>
    </source>
</evidence>
<dbReference type="Gene3D" id="3.40.50.80">
    <property type="entry name" value="Nucleotide-binding domain of ferredoxin-NADP reductase (FNR) module"/>
    <property type="match status" value="1"/>
</dbReference>
<feature type="domain" description="Cytochrome b5 heme-binding" evidence="9">
    <location>
        <begin position="849"/>
        <end position="925"/>
    </location>
</feature>
<feature type="compositionally biased region" description="Basic residues" evidence="8">
    <location>
        <begin position="374"/>
        <end position="387"/>
    </location>
</feature>
<accession>A0ABP0HLQ9</accession>
<evidence type="ECO:0000256" key="2">
    <source>
        <dbReference type="ARBA" id="ARBA00022617"/>
    </source>
</evidence>
<sequence>MSSVFTPEMQARFPIDYGVSCKAWDMNDCATNYRPDQLSTACCANWCYVDKACSSAIPSWNDGVEGLLFWSDVQCPDDNILMFQCPYKPEPNVSADTRCDCLNTTVPSYWLAFYDLEEVPNYGQECAPHDFDSCRTTFPGATHDMWCCESWCWVNESCPAAYSSTLFLGYFWTDQHCQNNAEAISSCPYSSACECRGQLPSGTFSGTNFADTYGSSCSAWDAVECKAVWGSDADSGWNASADHEWCCDSWCYVNESCPIAKKSWLDHLGIYFSYETCDDPPLEYNEADDTCDAAARRLSGRRRSGGFSSRSRRYSSSSSSSSSWSSRRRSPPAPPTSARRRSFSQPSYPRRRSQVQLAPRRRATSVAAVYSSAARRRSSVTSPRRRVQTSNTDLRRRRTTPEVAYGYTGRNDLMHTHNGYLPYSTNYGYTSYNSIPPNYRATVSMYNGGSSTGSFASGAFVGAGSMYAYNSIYGDSMHRRRRTTGWEDAIYCIVLAEGANHGAFMECGNCYYYYGYADCTKANSCNSALGCKYTTSQSYTRDDLSSTGFVPAHWTPPFNVTILEISGPGINTDPLSGSTCPPVTAAQAEYMEQFNKTMSFKPELFLVLNKQQVPLEPSAVEWCQANNPNNITKEDFARGIPAGPAWSLRESQHVQWKGTEASHAGLTADDACFGSETGACGLHALQVGLQTISPKSDREKVITIGLSGEPQSHMQMVMEPDRQTFDFRHFHPLHLGHMARKVFHDALHWQPLKGLSGFYQVGAFSQVPLDALVVAKTYPQPENMTIDAWLRDVWAQTLAASPKMRAEESYRQKVLIMGFIALTILPLLVVQIERRSKASQPFETRPQTSMKITQKELEEHCTTSSLWVSIGGVVCDVTDFLMLHPGGNEVLLQYGGQEAAEAFEEVGHSDFARQMVQEKAIGVLVDGNSSLRSGAGTSLLGRLFTKEDGFNIHKTLGISVLVHVLYRAYAQLARIPDAGFTSGYGSLALCWLSIALQSTSYFFEVPRARLLGSPMIWQEWRAHNFIFVSRHVAAFTICWAYLRWVNTSNQIASTMLDFSMFAVLYIQLYSVDVVTAYIREDKHTSLTASWPFWDGCPIWLEKTIKWYYTIAQFQASTLLIMTGNDLFGKYMVIFPFQFASFLMTLVRKGIITTKGFHAGYLWSLWMVVWLILDADWRTTIGSWLLWILLYFFRSNGLSKYALWLGPFVPKILIYVEVLPDIDVLQFPVMLITWLVCITIQKICMGFMTETRARRFLEARRKPLKLVAKEKVNDAFFLLKFEIPAGYTAGINPGQHVKVHVENISKNAQTWNKSVNLEEPVEELSRSYTPVSASTSPTMDLMIRQYPKEPDRGFPDGGRASTFLIEKLDIGQKMFLTGPHGHQLYFGQGRFLVGKSVITARACGAIAGGSGITPVLSTLRDIWQEGRRDIRDRDQRIMGEQAVRMDEFAVLHVTRKASEALPASWYQSAKGATDATPIRVSHVVTGDGAKAEVAGVKKCWSGKLTVEMVQQSLPAPADDVVIFVCGPQGFNESLCRPMLQKLGYLHVVMLQ</sequence>
<keyword evidence="5" id="KW-0274">FAD</keyword>
<evidence type="ECO:0000256" key="5">
    <source>
        <dbReference type="ARBA" id="ARBA00022827"/>
    </source>
</evidence>
<dbReference type="Pfam" id="PF00175">
    <property type="entry name" value="NAD_binding_1"/>
    <property type="match status" value="1"/>
</dbReference>
<dbReference type="PROSITE" id="PS50255">
    <property type="entry name" value="CYTOCHROME_B5_2"/>
    <property type="match status" value="1"/>
</dbReference>
<keyword evidence="7" id="KW-0408">Iron</keyword>
<evidence type="ECO:0000259" key="10">
    <source>
        <dbReference type="PROSITE" id="PS51384"/>
    </source>
</evidence>
<dbReference type="Gene3D" id="3.10.120.10">
    <property type="entry name" value="Cytochrome b5-like heme/steroid binding domain"/>
    <property type="match status" value="1"/>
</dbReference>
<dbReference type="InterPro" id="IPR001834">
    <property type="entry name" value="CBR-like"/>
</dbReference>
<dbReference type="PANTHER" id="PTHR19370:SF185">
    <property type="entry name" value="NADH-CYTOCHROME B5 REDUCTASE"/>
    <property type="match status" value="1"/>
</dbReference>
<name>A0ABP0HLQ9_9DINO</name>